<keyword evidence="2" id="KW-0328">Glycosyltransferase</keyword>
<dbReference type="PANTHER" id="PTHR43685:SF5">
    <property type="entry name" value="GLYCOSYLTRANSFERASE EPSE-RELATED"/>
    <property type="match status" value="1"/>
</dbReference>
<comment type="caution">
    <text evidence="5">The sequence shown here is derived from an EMBL/GenBank/DDBJ whole genome shotgun (WGS) entry which is preliminary data.</text>
</comment>
<name>K1T5N3_9ZZZZ</name>
<evidence type="ECO:0000259" key="4">
    <source>
        <dbReference type="Pfam" id="PF00535"/>
    </source>
</evidence>
<evidence type="ECO:0000256" key="3">
    <source>
        <dbReference type="ARBA" id="ARBA00022679"/>
    </source>
</evidence>
<feature type="non-terminal residue" evidence="5">
    <location>
        <position position="66"/>
    </location>
</feature>
<dbReference type="GO" id="GO:0016757">
    <property type="term" value="F:glycosyltransferase activity"/>
    <property type="evidence" value="ECO:0007669"/>
    <property type="project" value="UniProtKB-KW"/>
</dbReference>
<dbReference type="InterPro" id="IPR029044">
    <property type="entry name" value="Nucleotide-diphossugar_trans"/>
</dbReference>
<dbReference type="Pfam" id="PF00535">
    <property type="entry name" value="Glycos_transf_2"/>
    <property type="match status" value="1"/>
</dbReference>
<dbReference type="SUPFAM" id="SSF53448">
    <property type="entry name" value="Nucleotide-diphospho-sugar transferases"/>
    <property type="match status" value="1"/>
</dbReference>
<sequence>MIRISLVIPTHNRAVPLLAALESVVRQSLPAEEWECVVVDNNSTDDTGERFAAFRSAHPGVRLRMV</sequence>
<reference evidence="5" key="1">
    <citation type="journal article" date="2013" name="Environ. Microbiol.">
        <title>Microbiota from the distal guts of lean and obese adolescents exhibit partial functional redundancy besides clear differences in community structure.</title>
        <authorList>
            <person name="Ferrer M."/>
            <person name="Ruiz A."/>
            <person name="Lanza F."/>
            <person name="Haange S.B."/>
            <person name="Oberbach A."/>
            <person name="Till H."/>
            <person name="Bargiela R."/>
            <person name="Campoy C."/>
            <person name="Segura M.T."/>
            <person name="Richter M."/>
            <person name="von Bergen M."/>
            <person name="Seifert J."/>
            <person name="Suarez A."/>
        </authorList>
    </citation>
    <scope>NUCLEOTIDE SEQUENCE</scope>
</reference>
<dbReference type="InterPro" id="IPR001173">
    <property type="entry name" value="Glyco_trans_2-like"/>
</dbReference>
<keyword evidence="3 5" id="KW-0808">Transferase</keyword>
<comment type="similarity">
    <text evidence="1">Belongs to the glycosyltransferase 2 family.</text>
</comment>
<evidence type="ECO:0000256" key="1">
    <source>
        <dbReference type="ARBA" id="ARBA00006739"/>
    </source>
</evidence>
<proteinExistence type="inferred from homology"/>
<evidence type="ECO:0000256" key="2">
    <source>
        <dbReference type="ARBA" id="ARBA00022676"/>
    </source>
</evidence>
<evidence type="ECO:0000313" key="5">
    <source>
        <dbReference type="EMBL" id="EKC62894.1"/>
    </source>
</evidence>
<feature type="domain" description="Glycosyltransferase 2-like" evidence="4">
    <location>
        <begin position="5"/>
        <end position="63"/>
    </location>
</feature>
<gene>
    <name evidence="5" type="ORF">LEA_11606</name>
</gene>
<dbReference type="AlphaFoldDB" id="K1T5N3"/>
<protein>
    <submittedName>
        <fullName evidence="5">Protein containing Glycosyl transferase, family 2 domain protein</fullName>
        <ecNumber evidence="5">2.-.-.-</ecNumber>
    </submittedName>
</protein>
<dbReference type="PANTHER" id="PTHR43685">
    <property type="entry name" value="GLYCOSYLTRANSFERASE"/>
    <property type="match status" value="1"/>
</dbReference>
<dbReference type="EC" id="2.-.-.-" evidence="5"/>
<dbReference type="EMBL" id="AJWY01007832">
    <property type="protein sequence ID" value="EKC62894.1"/>
    <property type="molecule type" value="Genomic_DNA"/>
</dbReference>
<accession>K1T5N3</accession>
<organism evidence="5">
    <name type="scientific">human gut metagenome</name>
    <dbReference type="NCBI Taxonomy" id="408170"/>
    <lineage>
        <taxon>unclassified sequences</taxon>
        <taxon>metagenomes</taxon>
        <taxon>organismal metagenomes</taxon>
    </lineage>
</organism>
<dbReference type="InterPro" id="IPR050834">
    <property type="entry name" value="Glycosyltransf_2"/>
</dbReference>
<dbReference type="Gene3D" id="3.90.550.10">
    <property type="entry name" value="Spore Coat Polysaccharide Biosynthesis Protein SpsA, Chain A"/>
    <property type="match status" value="1"/>
</dbReference>